<reference evidence="3" key="1">
    <citation type="submission" date="2020-10" db="EMBL/GenBank/DDBJ databases">
        <authorList>
            <person name="Kikuchi T."/>
        </authorList>
    </citation>
    <scope>NUCLEOTIDE SEQUENCE</scope>
    <source>
        <strain evidence="3">NKZ352</strain>
    </source>
</reference>
<evidence type="ECO:0000256" key="2">
    <source>
        <dbReference type="SAM" id="MobiDB-lite"/>
    </source>
</evidence>
<dbReference type="SMART" id="SM00248">
    <property type="entry name" value="ANK"/>
    <property type="match status" value="2"/>
</dbReference>
<dbReference type="InterPro" id="IPR036770">
    <property type="entry name" value="Ankyrin_rpt-contain_sf"/>
</dbReference>
<feature type="compositionally biased region" description="Basic residues" evidence="2">
    <location>
        <begin position="168"/>
        <end position="187"/>
    </location>
</feature>
<dbReference type="SUPFAM" id="SSF48403">
    <property type="entry name" value="Ankyrin repeat"/>
    <property type="match status" value="1"/>
</dbReference>
<sequence>MPKDKAGKKKEDPSKSPNDVKFKRQNSLTDVSSTSSSSSSSSTSSSGAESDESSILFSAFEKNRTTMTDGATNTSDAQEALSEPIIFNLTTRQSPIKIVSEPLQPAAHSHFRPINVDTLPAPCENAYETVRNVANHIRRPNSYTANGAAGSYTLNPGSKTPPPTGAAAKKKANGKQKKERKLTKKQRKQLDLGHGYKAVDVRGLCEPQQKPRSELKNDKRQLQAIMSDDVTYINQDEHETSGEMTVVPTNHAARAALGFDSTIKMPYYGPPVGNEFSTRKPRAPTPPESLSDLWGNEMRYANQFDEDLPIGRRYHDAMTFCQRHYLAGMGGIGPYTNQSAAVKLTSRMGFGIAGSGIMDKEPSVKLSMETSRPVLKTTFSELVGPNIENWRTAFAMGLEREMMSPSINHAGSVRNMQEIIKAKLSAERVEWIHKLLSLILKGEVQKVWKRIQNFNQLLIQGGREASRHFTLMAPRDRYVYIVEQLLTKISDNEQSVNPVMYLACRGAEQTFCFRNNHKNCILLDSLLAALPVFARKRYLTAKSSRDGFTALHYAALAGYPCQIDVLLRYGCNLEARSADDKTPLYLACRRPCGLMARQLLWHGADIGAASGGYTTGHFRGSQNNDRFASLKYVSDRVQALESTLRSYVELMLRGTDESFKAAIGDPITDLHTVRLSHCIDDLHEDANRRRTNDKVVEMNFRPRYHAIPQDSMVVLFAIPATYTKYDTTMPACFPHVTRVSLVERPFELAQSFAVSHQQLQSDDEHPTTALHRHALRVQGIADRIVPIAAIGNPRLCFEVDGKGLAVSLTSFFSEEHNGSVYAYNLPSERDHNGIARMAKGSLRFELNSGPSMKPYENSHLMLQAYVVRDARKPNVPIMMVDRKKMD</sequence>
<dbReference type="Pfam" id="PF12796">
    <property type="entry name" value="Ank_2"/>
    <property type="match status" value="1"/>
</dbReference>
<protein>
    <recommendedName>
        <fullName evidence="5">ANK_REP_REGION domain-containing protein</fullName>
    </recommendedName>
</protein>
<comment type="caution">
    <text evidence="3">The sequence shown here is derived from an EMBL/GenBank/DDBJ whole genome shotgun (WGS) entry which is preliminary data.</text>
</comment>
<proteinExistence type="predicted"/>
<dbReference type="AlphaFoldDB" id="A0A8S1HC79"/>
<evidence type="ECO:0000313" key="4">
    <source>
        <dbReference type="Proteomes" id="UP000835052"/>
    </source>
</evidence>
<dbReference type="PROSITE" id="PS50297">
    <property type="entry name" value="ANK_REP_REGION"/>
    <property type="match status" value="1"/>
</dbReference>
<gene>
    <name evidence="3" type="ORF">CAUJ_LOCUS9133</name>
</gene>
<feature type="compositionally biased region" description="Low complexity" evidence="2">
    <location>
        <begin position="32"/>
        <end position="48"/>
    </location>
</feature>
<dbReference type="PROSITE" id="PS50088">
    <property type="entry name" value="ANK_REPEAT"/>
    <property type="match status" value="1"/>
</dbReference>
<organism evidence="3 4">
    <name type="scientific">Caenorhabditis auriculariae</name>
    <dbReference type="NCBI Taxonomy" id="2777116"/>
    <lineage>
        <taxon>Eukaryota</taxon>
        <taxon>Metazoa</taxon>
        <taxon>Ecdysozoa</taxon>
        <taxon>Nematoda</taxon>
        <taxon>Chromadorea</taxon>
        <taxon>Rhabditida</taxon>
        <taxon>Rhabditina</taxon>
        <taxon>Rhabditomorpha</taxon>
        <taxon>Rhabditoidea</taxon>
        <taxon>Rhabditidae</taxon>
        <taxon>Peloderinae</taxon>
        <taxon>Caenorhabditis</taxon>
    </lineage>
</organism>
<feature type="repeat" description="ANK" evidence="1">
    <location>
        <begin position="546"/>
        <end position="578"/>
    </location>
</feature>
<dbReference type="Gene3D" id="1.25.40.20">
    <property type="entry name" value="Ankyrin repeat-containing domain"/>
    <property type="match status" value="1"/>
</dbReference>
<evidence type="ECO:0000256" key="1">
    <source>
        <dbReference type="PROSITE-ProRule" id="PRU00023"/>
    </source>
</evidence>
<feature type="compositionally biased region" description="Basic and acidic residues" evidence="2">
    <location>
        <begin position="1"/>
        <end position="22"/>
    </location>
</feature>
<feature type="region of interest" description="Disordered" evidence="2">
    <location>
        <begin position="1"/>
        <end position="58"/>
    </location>
</feature>
<evidence type="ECO:0008006" key="5">
    <source>
        <dbReference type="Google" id="ProtNLM"/>
    </source>
</evidence>
<name>A0A8S1HC79_9PELO</name>
<dbReference type="InterPro" id="IPR002110">
    <property type="entry name" value="Ankyrin_rpt"/>
</dbReference>
<keyword evidence="1" id="KW-0040">ANK repeat</keyword>
<dbReference type="Proteomes" id="UP000835052">
    <property type="component" value="Unassembled WGS sequence"/>
</dbReference>
<dbReference type="EMBL" id="CAJGYM010000033">
    <property type="protein sequence ID" value="CAD6193214.1"/>
    <property type="molecule type" value="Genomic_DNA"/>
</dbReference>
<keyword evidence="4" id="KW-1185">Reference proteome</keyword>
<feature type="region of interest" description="Disordered" evidence="2">
    <location>
        <begin position="141"/>
        <end position="193"/>
    </location>
</feature>
<evidence type="ECO:0000313" key="3">
    <source>
        <dbReference type="EMBL" id="CAD6193214.1"/>
    </source>
</evidence>
<accession>A0A8S1HC79</accession>
<dbReference type="OrthoDB" id="71307at2759"/>